<dbReference type="AlphaFoldDB" id="A0A381RPS5"/>
<keyword evidence="1" id="KW-0175">Coiled coil</keyword>
<evidence type="ECO:0000256" key="2">
    <source>
        <dbReference type="SAM" id="MobiDB-lite"/>
    </source>
</evidence>
<organism evidence="3">
    <name type="scientific">marine metagenome</name>
    <dbReference type="NCBI Taxonomy" id="408172"/>
    <lineage>
        <taxon>unclassified sequences</taxon>
        <taxon>metagenomes</taxon>
        <taxon>ecological metagenomes</taxon>
    </lineage>
</organism>
<sequence length="182" mass="19335">MVRVREGLMKGLPVTTGLVAGLFVTALFVSETTAISEASPQDPAVTMQIQQALNNFQIQLQSQLTMMQTKLNTLEREVRDMRFQLDTGTANRSATAGPTPANPIPGTTTWGRLVSQSSESERFVLKAATGQILGNMGMTSDGPALILYDASGQISAALVATPTGPELRMADTNGVLQTVLPQ</sequence>
<reference evidence="3" key="1">
    <citation type="submission" date="2018-05" db="EMBL/GenBank/DDBJ databases">
        <authorList>
            <person name="Lanie J.A."/>
            <person name="Ng W.-L."/>
            <person name="Kazmierczak K.M."/>
            <person name="Andrzejewski T.M."/>
            <person name="Davidsen T.M."/>
            <person name="Wayne K.J."/>
            <person name="Tettelin H."/>
            <person name="Glass J.I."/>
            <person name="Rusch D."/>
            <person name="Podicherti R."/>
            <person name="Tsui H.-C.T."/>
            <person name="Winkler M.E."/>
        </authorList>
    </citation>
    <scope>NUCLEOTIDE SEQUENCE</scope>
</reference>
<proteinExistence type="predicted"/>
<evidence type="ECO:0000256" key="1">
    <source>
        <dbReference type="SAM" id="Coils"/>
    </source>
</evidence>
<name>A0A381RPS5_9ZZZZ</name>
<accession>A0A381RPS5</accession>
<feature type="coiled-coil region" evidence="1">
    <location>
        <begin position="57"/>
        <end position="84"/>
    </location>
</feature>
<gene>
    <name evidence="3" type="ORF">METZ01_LOCUS46739</name>
</gene>
<feature type="region of interest" description="Disordered" evidence="2">
    <location>
        <begin position="89"/>
        <end position="108"/>
    </location>
</feature>
<evidence type="ECO:0000313" key="3">
    <source>
        <dbReference type="EMBL" id="SUZ93885.1"/>
    </source>
</evidence>
<dbReference type="EMBL" id="UINC01002185">
    <property type="protein sequence ID" value="SUZ93885.1"/>
    <property type="molecule type" value="Genomic_DNA"/>
</dbReference>
<protein>
    <submittedName>
        <fullName evidence="3">Uncharacterized protein</fullName>
    </submittedName>
</protein>